<organism evidence="4">
    <name type="scientific">freshwater metagenome</name>
    <dbReference type="NCBI Taxonomy" id="449393"/>
    <lineage>
        <taxon>unclassified sequences</taxon>
        <taxon>metagenomes</taxon>
        <taxon>ecological metagenomes</taxon>
    </lineage>
</organism>
<dbReference type="PIRSF" id="PIRSF000443">
    <property type="entry name" value="Homoser_Ac_trans"/>
    <property type="match status" value="1"/>
</dbReference>
<dbReference type="Pfam" id="PF00561">
    <property type="entry name" value="Abhydrolase_1"/>
    <property type="match status" value="1"/>
</dbReference>
<dbReference type="Gene3D" id="3.40.50.1820">
    <property type="entry name" value="alpha/beta hydrolase"/>
    <property type="match status" value="1"/>
</dbReference>
<dbReference type="Gene3D" id="1.10.1740.110">
    <property type="match status" value="1"/>
</dbReference>
<dbReference type="PANTHER" id="PTHR32268:SF11">
    <property type="entry name" value="HOMOSERINE O-ACETYLTRANSFERASE"/>
    <property type="match status" value="1"/>
</dbReference>
<dbReference type="InterPro" id="IPR008220">
    <property type="entry name" value="HAT_MetX-like"/>
</dbReference>
<evidence type="ECO:0000256" key="1">
    <source>
        <dbReference type="ARBA" id="ARBA00022679"/>
    </source>
</evidence>
<sequence>MTAEQTTATHVSHASSTAQRVVLSSPGDPLVLEHGARLDRVEVAYETWGELSPARDNAVFVCHALTGDAHAAGDGGWWESLIGPGRPVDTDRYFVVCPNLLGGCRGTTGPSSTDPATGRPWGLDFPLVTMSDLVAVHRRLLDHLGLTRLHAAVGGSLGGMQVLQWAIDDPTALSRAVVVAGSSQLSAQNIAFSAVARDAIVRDPDFLGGAYVGTGRRPDRGLAVARRMAHITYVSAESLEAKFGRDRLAAGPPRHGTDFQVEAYLDHQGEVFVERFDALSYLYLTRVMDYFDPFADPAAARRAGSAGTRFLVVSFDSDWRFPTSQSRRIHEHLSAAGAASRHVEIASPWGHDSFLLRPPGYHELVAEHLDAP</sequence>
<dbReference type="NCBIfam" id="TIGR01392">
    <property type="entry name" value="homoserO_Ac_trn"/>
    <property type="match status" value="1"/>
</dbReference>
<dbReference type="GO" id="GO:0009092">
    <property type="term" value="P:homoserine metabolic process"/>
    <property type="evidence" value="ECO:0007669"/>
    <property type="project" value="TreeGrafter"/>
</dbReference>
<dbReference type="HAMAP" id="MF_00296">
    <property type="entry name" value="MetX_acyltransf"/>
    <property type="match status" value="1"/>
</dbReference>
<evidence type="ECO:0000256" key="2">
    <source>
        <dbReference type="SAM" id="MobiDB-lite"/>
    </source>
</evidence>
<dbReference type="GO" id="GO:0009086">
    <property type="term" value="P:methionine biosynthetic process"/>
    <property type="evidence" value="ECO:0007669"/>
    <property type="project" value="TreeGrafter"/>
</dbReference>
<gene>
    <name evidence="4" type="ORF">UFOPK2579_00955</name>
</gene>
<proteinExistence type="inferred from homology"/>
<dbReference type="EMBL" id="CAEZXR010000092">
    <property type="protein sequence ID" value="CAB4701248.1"/>
    <property type="molecule type" value="Genomic_DNA"/>
</dbReference>
<name>A0A6J6PXL2_9ZZZZ</name>
<dbReference type="AlphaFoldDB" id="A0A6J6PXL2"/>
<protein>
    <submittedName>
        <fullName evidence="4">Unannotated protein</fullName>
    </submittedName>
</protein>
<feature type="region of interest" description="Disordered" evidence="2">
    <location>
        <begin position="1"/>
        <end position="22"/>
    </location>
</feature>
<reference evidence="4" key="1">
    <citation type="submission" date="2020-05" db="EMBL/GenBank/DDBJ databases">
        <authorList>
            <person name="Chiriac C."/>
            <person name="Salcher M."/>
            <person name="Ghai R."/>
            <person name="Kavagutti S V."/>
        </authorList>
    </citation>
    <scope>NUCLEOTIDE SEQUENCE</scope>
</reference>
<feature type="compositionally biased region" description="Low complexity" evidence="2">
    <location>
        <begin position="1"/>
        <end position="18"/>
    </location>
</feature>
<dbReference type="InterPro" id="IPR000073">
    <property type="entry name" value="AB_hydrolase_1"/>
</dbReference>
<dbReference type="InterPro" id="IPR029058">
    <property type="entry name" value="AB_hydrolase_fold"/>
</dbReference>
<feature type="domain" description="AB hydrolase-1" evidence="3">
    <location>
        <begin position="58"/>
        <end position="358"/>
    </location>
</feature>
<dbReference type="GO" id="GO:0004414">
    <property type="term" value="F:homoserine O-acetyltransferase activity"/>
    <property type="evidence" value="ECO:0007669"/>
    <property type="project" value="TreeGrafter"/>
</dbReference>
<dbReference type="PANTHER" id="PTHR32268">
    <property type="entry name" value="HOMOSERINE O-ACETYLTRANSFERASE"/>
    <property type="match status" value="1"/>
</dbReference>
<evidence type="ECO:0000259" key="3">
    <source>
        <dbReference type="Pfam" id="PF00561"/>
    </source>
</evidence>
<keyword evidence="1" id="KW-0808">Transferase</keyword>
<accession>A0A6J6PXL2</accession>
<dbReference type="SUPFAM" id="SSF53474">
    <property type="entry name" value="alpha/beta-Hydrolases"/>
    <property type="match status" value="1"/>
</dbReference>
<evidence type="ECO:0000313" key="4">
    <source>
        <dbReference type="EMBL" id="CAB4701248.1"/>
    </source>
</evidence>
<dbReference type="NCBIfam" id="NF001209">
    <property type="entry name" value="PRK00175.1"/>
    <property type="match status" value="1"/>
</dbReference>